<gene>
    <name evidence="8" type="ORF">GRAN_3785</name>
</gene>
<dbReference type="EMBL" id="RDSM01000003">
    <property type="protein sequence ID" value="RXH54681.1"/>
    <property type="molecule type" value="Genomic_DNA"/>
</dbReference>
<evidence type="ECO:0000259" key="7">
    <source>
        <dbReference type="Pfam" id="PF25183"/>
    </source>
</evidence>
<dbReference type="GO" id="GO:0044718">
    <property type="term" value="P:siderophore transmembrane transport"/>
    <property type="evidence" value="ECO:0007669"/>
    <property type="project" value="TreeGrafter"/>
</dbReference>
<dbReference type="InterPro" id="IPR036942">
    <property type="entry name" value="Beta-barrel_TonB_sf"/>
</dbReference>
<feature type="domain" description="TonB-dependent transporter Oar-like beta-barrel" evidence="7">
    <location>
        <begin position="201"/>
        <end position="1072"/>
    </location>
</feature>
<reference evidence="8 9" key="1">
    <citation type="submission" date="2018-11" db="EMBL/GenBank/DDBJ databases">
        <authorList>
            <person name="Mardanov A.V."/>
            <person name="Ravin N.V."/>
            <person name="Dedysh S.N."/>
        </authorList>
    </citation>
    <scope>NUCLEOTIDE SEQUENCE [LARGE SCALE GENOMIC DNA]</scope>
    <source>
        <strain evidence="8 9">AF10</strain>
    </source>
</reference>
<protein>
    <submittedName>
        <fullName evidence="8">Oar protein</fullName>
    </submittedName>
</protein>
<comment type="caution">
    <text evidence="8">The sequence shown here is derived from an EMBL/GenBank/DDBJ whole genome shotgun (WGS) entry which is preliminary data.</text>
</comment>
<dbReference type="PANTHER" id="PTHR30069:SF46">
    <property type="entry name" value="OAR PROTEIN"/>
    <property type="match status" value="1"/>
</dbReference>
<dbReference type="SUPFAM" id="SSF56935">
    <property type="entry name" value="Porins"/>
    <property type="match status" value="1"/>
</dbReference>
<keyword evidence="2" id="KW-0813">Transport</keyword>
<dbReference type="AlphaFoldDB" id="A0A4Q0SZM3"/>
<keyword evidence="5" id="KW-0472">Membrane</keyword>
<comment type="subcellular location">
    <subcellularLocation>
        <location evidence="1">Cell outer membrane</location>
        <topology evidence="1">Multi-pass membrane protein</topology>
    </subcellularLocation>
</comment>
<evidence type="ECO:0000256" key="1">
    <source>
        <dbReference type="ARBA" id="ARBA00004571"/>
    </source>
</evidence>
<evidence type="ECO:0000313" key="8">
    <source>
        <dbReference type="EMBL" id="RXH54681.1"/>
    </source>
</evidence>
<dbReference type="Gene3D" id="2.40.170.20">
    <property type="entry name" value="TonB-dependent receptor, beta-barrel domain"/>
    <property type="match status" value="1"/>
</dbReference>
<sequence length="1079" mass="116073">MPDVTVTVLNTGTGVSKILTTNSDGLFDTGPIVTGNYSVTFTKNGFASFTRSGLNLDVATVTIDGTMKTGSVTEQVTVNTDVPLIQTDSGEQSATLSFKSLEQLPNTGGSGTGPTWENFTTLIAGAAATPSAPLGNTPGQSVSVNGNLPYSSILSDGAESTLPSSANADTYVFEVVQEVKVSSSAFSAQYGVGGILFNQISKGGTNGFHGSAYEYNQNDAYNARPYNFSSSPINKNRVRFNNFGGSIGGPVLKDKIFFYFNYDQINNNSAVNGLVSVPTLAERSGDFSAQLVPGVTCAATTPGGASSPGCIYDPNTQVNGTGTSFGRSPFAGNIIPQSRFDSVAKAIQGYFPAPNRTGTVQAPSFVNGTYTPGFTSNNYFYQGTQSNPFKKYFGRLDFNLSSKDRLTTTVQKRDNPAFFIGQNFCPINCYAGDVDSTTAQVTEVHSFNGNFINELRFGYTNQLNFYVGQSFGQGFPAKIGFQYAKADGFPQINFSGGFQDLGPGINAIYKEHVFDPSDVVTLIRGRHILHFGGEFLINEDNSTAWGNLNPGTFGFTGDYTKGSLADKNSGVDYADFLLGTAHDWSAQVQPEFAGRQKTPQVFVQDDFKIRPNLTLNLGLRYQVQLGWNDAKKDQATFDPNIVNPVTNTLGAVWFAANKTNGRTALQENKYNIVLPRVGFAYTPHSDVVFRGGIGLYSYNWSLDQYGQGEGQAILSSGNASDSTNGLAYVTTLSGTGTNLPYALQSTDPGSKNGQSFNYVPYNTPVARIIQYNLGVEKQFGTDLAVQLAYVGSHGYNLVFPSGINQLTAANLGKGQAARPFPQYQALTGYQTGAISNYNSLQLSVTKRLSHGLSFDTNYVWSKFLDEADSSGWGSRAGTLQYQDPYNFGANYGPSNFDIRNAWKGSVIYNLPVGKGAQFLNNNRYVDAAIGGWRVSATFQLQDGNPFTPTINSGLDNSNSLSSGSNFRLRPNLVGNPMPQHRTLQEYFNTAAYATPAANTYGTVGRNSLYGPGYESFNASLGKTFHYNEIIGLSIRADVNNILNHPTFGLPNTDTTNGGGQITSTSNQSRNMQLSARFAF</sequence>
<dbReference type="GO" id="GO:0009279">
    <property type="term" value="C:cell outer membrane"/>
    <property type="evidence" value="ECO:0007669"/>
    <property type="project" value="UniProtKB-SubCell"/>
</dbReference>
<evidence type="ECO:0000313" key="9">
    <source>
        <dbReference type="Proteomes" id="UP000289437"/>
    </source>
</evidence>
<evidence type="ECO:0000256" key="4">
    <source>
        <dbReference type="ARBA" id="ARBA00022692"/>
    </source>
</evidence>
<dbReference type="Pfam" id="PF13620">
    <property type="entry name" value="CarboxypepD_reg"/>
    <property type="match status" value="1"/>
</dbReference>
<keyword evidence="4" id="KW-0812">Transmembrane</keyword>
<proteinExistence type="predicted"/>
<accession>A0A4Q0SZM3</accession>
<dbReference type="InterPro" id="IPR057601">
    <property type="entry name" value="Oar-like_b-barrel"/>
</dbReference>
<evidence type="ECO:0000256" key="5">
    <source>
        <dbReference type="ARBA" id="ARBA00023136"/>
    </source>
</evidence>
<dbReference type="PANTHER" id="PTHR30069">
    <property type="entry name" value="TONB-DEPENDENT OUTER MEMBRANE RECEPTOR"/>
    <property type="match status" value="1"/>
</dbReference>
<reference evidence="9" key="2">
    <citation type="submission" date="2019-02" db="EMBL/GenBank/DDBJ databases">
        <title>Granulicella sibirica sp. nov., a psychrotolerant acidobacterium isolated from an organic soil layer in forested tundra, West Siberia.</title>
        <authorList>
            <person name="Oshkin I.Y."/>
            <person name="Kulichevskaya I.S."/>
            <person name="Rijpstra W.I.C."/>
            <person name="Sinninghe Damste J.S."/>
            <person name="Rakitin A.L."/>
            <person name="Ravin N.V."/>
            <person name="Dedysh S.N."/>
        </authorList>
    </citation>
    <scope>NUCLEOTIDE SEQUENCE [LARGE SCALE GENOMIC DNA]</scope>
    <source>
        <strain evidence="9">AF10</strain>
    </source>
</reference>
<organism evidence="8 9">
    <name type="scientific">Granulicella sibirica</name>
    <dbReference type="NCBI Taxonomy" id="2479048"/>
    <lineage>
        <taxon>Bacteria</taxon>
        <taxon>Pseudomonadati</taxon>
        <taxon>Acidobacteriota</taxon>
        <taxon>Terriglobia</taxon>
        <taxon>Terriglobales</taxon>
        <taxon>Acidobacteriaceae</taxon>
        <taxon>Granulicella</taxon>
    </lineage>
</organism>
<evidence type="ECO:0000256" key="3">
    <source>
        <dbReference type="ARBA" id="ARBA00022452"/>
    </source>
</evidence>
<evidence type="ECO:0000256" key="6">
    <source>
        <dbReference type="ARBA" id="ARBA00023237"/>
    </source>
</evidence>
<dbReference type="InterPro" id="IPR039426">
    <property type="entry name" value="TonB-dep_rcpt-like"/>
</dbReference>
<evidence type="ECO:0000256" key="2">
    <source>
        <dbReference type="ARBA" id="ARBA00022448"/>
    </source>
</evidence>
<dbReference type="Pfam" id="PF25183">
    <property type="entry name" value="OMP_b-brl_4"/>
    <property type="match status" value="1"/>
</dbReference>
<keyword evidence="9" id="KW-1185">Reference proteome</keyword>
<keyword evidence="6" id="KW-0998">Cell outer membrane</keyword>
<name>A0A4Q0SZM3_9BACT</name>
<dbReference type="Proteomes" id="UP000289437">
    <property type="component" value="Unassembled WGS sequence"/>
</dbReference>
<dbReference type="GO" id="GO:0015344">
    <property type="term" value="F:siderophore uptake transmembrane transporter activity"/>
    <property type="evidence" value="ECO:0007669"/>
    <property type="project" value="TreeGrafter"/>
</dbReference>
<keyword evidence="3" id="KW-1134">Transmembrane beta strand</keyword>
<dbReference type="SUPFAM" id="SSF49478">
    <property type="entry name" value="Cna protein B-type domain"/>
    <property type="match status" value="1"/>
</dbReference>